<dbReference type="SUPFAM" id="SSF51984">
    <property type="entry name" value="MurCD N-terminal domain"/>
    <property type="match status" value="1"/>
</dbReference>
<dbReference type="GO" id="GO:0051301">
    <property type="term" value="P:cell division"/>
    <property type="evidence" value="ECO:0007669"/>
    <property type="project" value="InterPro"/>
</dbReference>
<gene>
    <name evidence="9" type="ORF">GM49_0005</name>
</gene>
<dbReference type="SUPFAM" id="SSF53244">
    <property type="entry name" value="MurD-like peptide ligases, peptide-binding domain"/>
    <property type="match status" value="1"/>
</dbReference>
<organism evidence="9">
    <name type="scientific">freshwater metagenome</name>
    <dbReference type="NCBI Taxonomy" id="449393"/>
    <lineage>
        <taxon>unclassified sequences</taxon>
        <taxon>metagenomes</taxon>
        <taxon>ecological metagenomes</taxon>
    </lineage>
</organism>
<dbReference type="InterPro" id="IPR036565">
    <property type="entry name" value="Mur-like_cat_sf"/>
</dbReference>
<feature type="domain" description="Mur ligase central" evidence="8">
    <location>
        <begin position="133"/>
        <end position="312"/>
    </location>
</feature>
<keyword evidence="3" id="KW-0963">Cytoplasm</keyword>
<comment type="caution">
    <text evidence="9">The sequence shown here is derived from an EMBL/GenBank/DDBJ whole genome shotgun (WGS) entry which is preliminary data.</text>
</comment>
<evidence type="ECO:0000313" key="9">
    <source>
        <dbReference type="EMBL" id="KGA03799.1"/>
    </source>
</evidence>
<protein>
    <submittedName>
        <fullName evidence="9">Uncharacterized protein</fullName>
    </submittedName>
</protein>
<reference evidence="9" key="1">
    <citation type="submission" date="2014-05" db="EMBL/GenBank/DDBJ databases">
        <title>Key roles for freshwater Actinobacteria revealed by deep metagenomic sequencing.</title>
        <authorList>
            <person name="Ghai R."/>
            <person name="Mizuno C.M."/>
            <person name="Picazo A."/>
            <person name="Camacho A."/>
            <person name="Rodriguez-Valera F."/>
        </authorList>
    </citation>
    <scope>NUCLEOTIDE SEQUENCE</scope>
</reference>
<dbReference type="GO" id="GO:0008360">
    <property type="term" value="P:regulation of cell shape"/>
    <property type="evidence" value="ECO:0007669"/>
    <property type="project" value="InterPro"/>
</dbReference>
<dbReference type="GO" id="GO:0009252">
    <property type="term" value="P:peptidoglycan biosynthetic process"/>
    <property type="evidence" value="ECO:0007669"/>
    <property type="project" value="UniProtKB-UniPathway"/>
</dbReference>
<dbReference type="Gene3D" id="3.90.190.20">
    <property type="entry name" value="Mur ligase, C-terminal domain"/>
    <property type="match status" value="1"/>
</dbReference>
<dbReference type="InterPro" id="IPR013221">
    <property type="entry name" value="Mur_ligase_cen"/>
</dbReference>
<comment type="subcellular location">
    <subcellularLocation>
        <location evidence="1">Cytoplasm</location>
    </subcellularLocation>
</comment>
<dbReference type="InterPro" id="IPR005762">
    <property type="entry name" value="MurD"/>
</dbReference>
<dbReference type="Gene3D" id="3.40.1190.10">
    <property type="entry name" value="Mur-like, catalytic domain"/>
    <property type="match status" value="1"/>
</dbReference>
<evidence type="ECO:0000259" key="8">
    <source>
        <dbReference type="Pfam" id="PF08245"/>
    </source>
</evidence>
<dbReference type="PANTHER" id="PTHR43692:SF1">
    <property type="entry name" value="UDP-N-ACETYLMURAMOYLALANINE--D-GLUTAMATE LIGASE"/>
    <property type="match status" value="1"/>
</dbReference>
<evidence type="ECO:0000256" key="1">
    <source>
        <dbReference type="ARBA" id="ARBA00004496"/>
    </source>
</evidence>
<dbReference type="GO" id="GO:0008764">
    <property type="term" value="F:UDP-N-acetylmuramoylalanine-D-glutamate ligase activity"/>
    <property type="evidence" value="ECO:0007669"/>
    <property type="project" value="UniProtKB-EC"/>
</dbReference>
<dbReference type="EMBL" id="JNSJ01000001">
    <property type="protein sequence ID" value="KGA03799.1"/>
    <property type="molecule type" value="Genomic_DNA"/>
</dbReference>
<accession>A0A094P343</accession>
<evidence type="ECO:0000256" key="6">
    <source>
        <dbReference type="ARBA" id="ARBA00022840"/>
    </source>
</evidence>
<evidence type="ECO:0000256" key="3">
    <source>
        <dbReference type="ARBA" id="ARBA00022490"/>
    </source>
</evidence>
<feature type="domain" description="Mur ligase C-terminal" evidence="7">
    <location>
        <begin position="334"/>
        <end position="455"/>
    </location>
</feature>
<comment type="pathway">
    <text evidence="2">Cell wall biogenesis; peptidoglycan biosynthesis.</text>
</comment>
<sequence>LDLGGNERCSWLRPLLWAMGCLAIMSYIAEIKSKNILIVGGGTTGKSLANYLSSLGANFTIFDEKATTQPGLNAVAEISDYSIYDLAIVSPGWRQDHLVVANLQSAGVEVLSEIDFAWNLKTEMNPDQIWVAVTGTNGKTTTIQMLESIFIAARVSGIACGNVGTTVVDALTGGNKFDVLAIELSSFQISWSSLPQYQAVAILNIAQDHIDWHGSFDDYANAKMKLLTQSKTALLSLNDPEIILRGASWTGRKVFFGFDSPQAGEIGLVEDLLIDRAFVSSTDAAEVIAELTDVKPAVPHNVSNAMAAAGLALSIGIAHPKVKAGISNFVLDKHRLQTVLSKDGITWVNDSKATNPHAATAALLSHLSNIWIAGGLAKGAKMDDLVRRTASRIKAAIIIGKDGEQIAKALESYAPNVKIFRMSKSDSPEELMDQVVTCAREIAELGDTVLLAPACASMDQFTSYSHRGDLFSQSVANLVAK</sequence>
<evidence type="ECO:0000256" key="4">
    <source>
        <dbReference type="ARBA" id="ARBA00022598"/>
    </source>
</evidence>
<proteinExistence type="inferred from homology"/>
<dbReference type="InterPro" id="IPR036615">
    <property type="entry name" value="Mur_ligase_C_dom_sf"/>
</dbReference>
<dbReference type="Gene3D" id="3.40.50.720">
    <property type="entry name" value="NAD(P)-binding Rossmann-like Domain"/>
    <property type="match status" value="1"/>
</dbReference>
<dbReference type="AlphaFoldDB" id="A0A094P343"/>
<evidence type="ECO:0000259" key="7">
    <source>
        <dbReference type="Pfam" id="PF02875"/>
    </source>
</evidence>
<name>A0A094P343_9ZZZZ</name>
<dbReference type="Pfam" id="PF02875">
    <property type="entry name" value="Mur_ligase_C"/>
    <property type="match status" value="1"/>
</dbReference>
<feature type="non-terminal residue" evidence="9">
    <location>
        <position position="1"/>
    </location>
</feature>
<keyword evidence="6" id="KW-0067">ATP-binding</keyword>
<dbReference type="UniPathway" id="UPA00219"/>
<dbReference type="InterPro" id="IPR004101">
    <property type="entry name" value="Mur_ligase_C"/>
</dbReference>
<dbReference type="Pfam" id="PF08245">
    <property type="entry name" value="Mur_ligase_M"/>
    <property type="match status" value="1"/>
</dbReference>
<keyword evidence="4" id="KW-0436">Ligase</keyword>
<dbReference type="PANTHER" id="PTHR43692">
    <property type="entry name" value="UDP-N-ACETYLMURAMOYLALANINE--D-GLUTAMATE LIGASE"/>
    <property type="match status" value="1"/>
</dbReference>
<evidence type="ECO:0000256" key="2">
    <source>
        <dbReference type="ARBA" id="ARBA00004752"/>
    </source>
</evidence>
<dbReference type="SUPFAM" id="SSF53623">
    <property type="entry name" value="MurD-like peptide ligases, catalytic domain"/>
    <property type="match status" value="1"/>
</dbReference>
<evidence type="ECO:0000256" key="5">
    <source>
        <dbReference type="ARBA" id="ARBA00022741"/>
    </source>
</evidence>
<dbReference type="GO" id="GO:0005524">
    <property type="term" value="F:ATP binding"/>
    <property type="evidence" value="ECO:0007669"/>
    <property type="project" value="UniProtKB-KW"/>
</dbReference>
<dbReference type="HAMAP" id="MF_00639">
    <property type="entry name" value="MurD"/>
    <property type="match status" value="1"/>
</dbReference>
<keyword evidence="5" id="KW-0547">Nucleotide-binding</keyword>
<dbReference type="GO" id="GO:0005737">
    <property type="term" value="C:cytoplasm"/>
    <property type="evidence" value="ECO:0007669"/>
    <property type="project" value="UniProtKB-SubCell"/>
</dbReference>
<dbReference type="NCBIfam" id="TIGR01087">
    <property type="entry name" value="murD"/>
    <property type="match status" value="1"/>
</dbReference>